<dbReference type="OrthoDB" id="6020299at2"/>
<protein>
    <submittedName>
        <fullName evidence="1">Uncharacterized protein</fullName>
    </submittedName>
</protein>
<dbReference type="Proteomes" id="UP000307874">
    <property type="component" value="Unassembled WGS sequence"/>
</dbReference>
<reference evidence="1 2" key="1">
    <citation type="submission" date="2019-06" db="EMBL/GenBank/DDBJ databases">
        <title>Martelella lutilitoris sp. nov., isolated from a tidal mudflat.</title>
        <authorList>
            <person name="Kim Y.-J."/>
        </authorList>
    </citation>
    <scope>NUCLEOTIDE SEQUENCE [LARGE SCALE GENOMIC DNA]</scope>
    <source>
        <strain evidence="1 2">GH2-6</strain>
    </source>
</reference>
<organism evidence="1 2">
    <name type="scientific">Martelella lutilitoris</name>
    <dbReference type="NCBI Taxonomy" id="2583532"/>
    <lineage>
        <taxon>Bacteria</taxon>
        <taxon>Pseudomonadati</taxon>
        <taxon>Pseudomonadota</taxon>
        <taxon>Alphaproteobacteria</taxon>
        <taxon>Hyphomicrobiales</taxon>
        <taxon>Aurantimonadaceae</taxon>
        <taxon>Martelella</taxon>
    </lineage>
</organism>
<comment type="caution">
    <text evidence="1">The sequence shown here is derived from an EMBL/GenBank/DDBJ whole genome shotgun (WGS) entry which is preliminary data.</text>
</comment>
<dbReference type="EMBL" id="VCLB01000007">
    <property type="protein sequence ID" value="TNB47111.1"/>
    <property type="molecule type" value="Genomic_DNA"/>
</dbReference>
<dbReference type="AlphaFoldDB" id="A0A5C4JPH7"/>
<sequence length="231" mass="24863">MAFQYFMTHKGTTLERDVQADVYRFKTDHMSIDADGAPNCYHPNDVSGLDKLSYSGYPDDWSGVLVPDPADRTKPYTQKRGTYKGFFVSQTALCDPAKDETDPARYVDARHIPYWVFPPEFPPIKGTGRLGDVGVAKNMTTGVTSSFIIADVGPPNHPLAEVSIALAQALGGNHVNPRNGAGKPAGEMAYAVFRNASAQTGGWPLTTAQIDTIAVKHTARCGGVGQLFAGL</sequence>
<evidence type="ECO:0000313" key="1">
    <source>
        <dbReference type="EMBL" id="TNB47111.1"/>
    </source>
</evidence>
<keyword evidence="2" id="KW-1185">Reference proteome</keyword>
<proteinExistence type="predicted"/>
<name>A0A5C4JPH7_9HYPH</name>
<accession>A0A5C4JPH7</accession>
<gene>
    <name evidence="1" type="ORF">FF124_13085</name>
</gene>
<dbReference type="RefSeq" id="WP_138748944.1">
    <property type="nucleotide sequence ID" value="NZ_VCLB01000007.1"/>
</dbReference>
<evidence type="ECO:0000313" key="2">
    <source>
        <dbReference type="Proteomes" id="UP000307874"/>
    </source>
</evidence>